<dbReference type="GO" id="GO:0005507">
    <property type="term" value="F:copper ion binding"/>
    <property type="evidence" value="ECO:0007669"/>
    <property type="project" value="InterPro"/>
</dbReference>
<proteinExistence type="predicted"/>
<sequence>MDAMRGQPSAAQVGRRGFLKAAGGTAVGVGTLGATAGTASAQEGSDATDGWFGGVSNYETVVDKTGQSQVEVTVGTKGNGGNFAFSPPAIRIDTGTTVAWKWTGEGGGHNVVAENGAFESEIASEAGHTFKHTFEKEGAIKYACLPHKSMGMRGAILVGANATIDTGSKQSGDGSSSPYGGWLDDTENFENVIDLSDRDRVEIQVGAAGNGGNFAFSPPAIHINPKTTVVWRRIEDNEALTVVAEDESFWTDFGEETGETFEWTFTGNRVVKYSCPAYEELGMKGLIVVGNPDLPTISEVVSTPWGSALAGSGLMAVLSPVALGAFLKIHGTGDTDSTEASDRQG</sequence>
<dbReference type="InterPro" id="IPR017533">
    <property type="entry name" value="Halocyanin"/>
</dbReference>
<dbReference type="PANTHER" id="PTHR36507">
    <property type="entry name" value="BLL1555 PROTEIN"/>
    <property type="match status" value="1"/>
</dbReference>
<name>M0MSJ6_9EURY</name>
<evidence type="ECO:0000313" key="4">
    <source>
        <dbReference type="EMBL" id="EMA48566.1"/>
    </source>
</evidence>
<keyword evidence="1" id="KW-0479">Metal-binding</keyword>
<keyword evidence="5" id="KW-1185">Reference proteome</keyword>
<dbReference type="GO" id="GO:0009055">
    <property type="term" value="F:electron transfer activity"/>
    <property type="evidence" value="ECO:0007669"/>
    <property type="project" value="InterPro"/>
</dbReference>
<dbReference type="OrthoDB" id="194564at2157"/>
<feature type="domain" description="Blue (type 1) copper" evidence="3">
    <location>
        <begin position="73"/>
        <end position="158"/>
    </location>
</feature>
<dbReference type="PATRIC" id="fig|1227456.3.peg.3887"/>
<dbReference type="CDD" id="cd04220">
    <property type="entry name" value="Halocyanin"/>
    <property type="match status" value="1"/>
</dbReference>
<dbReference type="SUPFAM" id="SSF49503">
    <property type="entry name" value="Cupredoxins"/>
    <property type="match status" value="2"/>
</dbReference>
<dbReference type="STRING" id="1227456.C450_19141"/>
<evidence type="ECO:0000313" key="5">
    <source>
        <dbReference type="Proteomes" id="UP000011625"/>
    </source>
</evidence>
<organism evidence="4 5">
    <name type="scientific">Halococcus salifodinae DSM 8989</name>
    <dbReference type="NCBI Taxonomy" id="1227456"/>
    <lineage>
        <taxon>Archaea</taxon>
        <taxon>Methanobacteriati</taxon>
        <taxon>Methanobacteriota</taxon>
        <taxon>Stenosarchaea group</taxon>
        <taxon>Halobacteria</taxon>
        <taxon>Halobacteriales</taxon>
        <taxon>Halococcaceae</taxon>
        <taxon>Halococcus</taxon>
    </lineage>
</organism>
<dbReference type="Pfam" id="PF00127">
    <property type="entry name" value="Copper-bind"/>
    <property type="match status" value="1"/>
</dbReference>
<dbReference type="EMBL" id="AOME01000088">
    <property type="protein sequence ID" value="EMA48566.1"/>
    <property type="molecule type" value="Genomic_DNA"/>
</dbReference>
<dbReference type="PROSITE" id="PS51318">
    <property type="entry name" value="TAT"/>
    <property type="match status" value="1"/>
</dbReference>
<keyword evidence="2" id="KW-0186">Copper</keyword>
<dbReference type="Proteomes" id="UP000011625">
    <property type="component" value="Unassembled WGS sequence"/>
</dbReference>
<dbReference type="Gene3D" id="2.60.40.420">
    <property type="entry name" value="Cupredoxins - blue copper proteins"/>
    <property type="match status" value="2"/>
</dbReference>
<dbReference type="InterPro" id="IPR006311">
    <property type="entry name" value="TAT_signal"/>
</dbReference>
<gene>
    <name evidence="4" type="ORF">C450_19141</name>
</gene>
<protein>
    <submittedName>
        <fullName evidence="4">Halocyanin domain protein</fullName>
    </submittedName>
</protein>
<reference evidence="4 5" key="1">
    <citation type="journal article" date="2014" name="PLoS Genet.">
        <title>Phylogenetically driven sequencing of extremely halophilic archaea reveals strategies for static and dynamic osmo-response.</title>
        <authorList>
            <person name="Becker E.A."/>
            <person name="Seitzer P.M."/>
            <person name="Tritt A."/>
            <person name="Larsen D."/>
            <person name="Krusor M."/>
            <person name="Yao A.I."/>
            <person name="Wu D."/>
            <person name="Madern D."/>
            <person name="Eisen J.A."/>
            <person name="Darling A.E."/>
            <person name="Facciotti M.T."/>
        </authorList>
    </citation>
    <scope>NUCLEOTIDE SEQUENCE [LARGE SCALE GENOMIC DNA]</scope>
    <source>
        <strain evidence="4 5">DSM 8989</strain>
    </source>
</reference>
<evidence type="ECO:0000259" key="3">
    <source>
        <dbReference type="Pfam" id="PF00127"/>
    </source>
</evidence>
<dbReference type="InterPro" id="IPR008972">
    <property type="entry name" value="Cupredoxin"/>
</dbReference>
<dbReference type="PANTHER" id="PTHR36507:SF1">
    <property type="entry name" value="BLL1555 PROTEIN"/>
    <property type="match status" value="1"/>
</dbReference>
<comment type="caution">
    <text evidence="4">The sequence shown here is derived from an EMBL/GenBank/DDBJ whole genome shotgun (WGS) entry which is preliminary data.</text>
</comment>
<evidence type="ECO:0000256" key="2">
    <source>
        <dbReference type="ARBA" id="ARBA00023008"/>
    </source>
</evidence>
<dbReference type="NCBIfam" id="TIGR03102">
    <property type="entry name" value="halo_cynanin"/>
    <property type="match status" value="1"/>
</dbReference>
<dbReference type="AlphaFoldDB" id="M0MSJ6"/>
<dbReference type="InterPro" id="IPR052721">
    <property type="entry name" value="ET_Amicyanin"/>
</dbReference>
<dbReference type="InterPro" id="IPR000923">
    <property type="entry name" value="BlueCu_1"/>
</dbReference>
<accession>M0MSJ6</accession>
<evidence type="ECO:0000256" key="1">
    <source>
        <dbReference type="ARBA" id="ARBA00022723"/>
    </source>
</evidence>